<dbReference type="EMBL" id="PDCK01000040">
    <property type="protein sequence ID" value="PRQ48872.1"/>
    <property type="molecule type" value="Genomic_DNA"/>
</dbReference>
<dbReference type="OrthoDB" id="3365801at2759"/>
<evidence type="ECO:0000313" key="9">
    <source>
        <dbReference type="EMBL" id="PRQ48872.1"/>
    </source>
</evidence>
<evidence type="ECO:0000256" key="2">
    <source>
        <dbReference type="ARBA" id="ARBA00012483"/>
    </source>
</evidence>
<organism evidence="9 10">
    <name type="scientific">Rosa chinensis</name>
    <name type="common">China rose</name>
    <dbReference type="NCBI Taxonomy" id="74649"/>
    <lineage>
        <taxon>Eukaryota</taxon>
        <taxon>Viridiplantae</taxon>
        <taxon>Streptophyta</taxon>
        <taxon>Embryophyta</taxon>
        <taxon>Tracheophyta</taxon>
        <taxon>Spermatophyta</taxon>
        <taxon>Magnoliopsida</taxon>
        <taxon>eudicotyledons</taxon>
        <taxon>Gunneridae</taxon>
        <taxon>Pentapetalae</taxon>
        <taxon>rosids</taxon>
        <taxon>fabids</taxon>
        <taxon>Rosales</taxon>
        <taxon>Rosaceae</taxon>
        <taxon>Rosoideae</taxon>
        <taxon>Rosoideae incertae sedis</taxon>
        <taxon>Rosa</taxon>
    </lineage>
</organism>
<evidence type="ECO:0000256" key="7">
    <source>
        <dbReference type="SAM" id="MobiDB-lite"/>
    </source>
</evidence>
<sequence>MPSSLSYSLPPPEAAGRRSPSKQRQIKYLYSHVSQGDGMMSKDSIQINFVVQTSRGSCWVGDPNAVVYGQFHLNGRSTINDDLSSRPSLSSKLGRKLSGWGVPQPQQATIVEQVFRLLEKAKGVVVTIQKSTVFIFDSLKDHQTMVEHIKKTDSEHFEGLGKVTSVGDIVPPPSCSICLEGVSQAQAQSGGVARLPCSHIYHKNCILPWLNKSHLCPICRHPGPISQAQLGKPSKPRLLRVGFRRGWWKRFRAS</sequence>
<reference evidence="9 10" key="1">
    <citation type="journal article" date="2018" name="Nat. Genet.">
        <title>The Rosa genome provides new insights in the design of modern roses.</title>
        <authorList>
            <person name="Bendahmane M."/>
        </authorList>
    </citation>
    <scope>NUCLEOTIDE SEQUENCE [LARGE SCALE GENOMIC DNA]</scope>
    <source>
        <strain evidence="10">cv. Old Blush</strain>
    </source>
</reference>
<feature type="domain" description="RING-type" evidence="8">
    <location>
        <begin position="175"/>
        <end position="220"/>
    </location>
</feature>
<dbReference type="PANTHER" id="PTHR15710">
    <property type="entry name" value="E3 UBIQUITIN-PROTEIN LIGASE PRAJA"/>
    <property type="match status" value="1"/>
</dbReference>
<proteinExistence type="predicted"/>
<dbReference type="SUPFAM" id="SSF57850">
    <property type="entry name" value="RING/U-box"/>
    <property type="match status" value="1"/>
</dbReference>
<keyword evidence="9" id="KW-0436">Ligase</keyword>
<feature type="region of interest" description="Disordered" evidence="7">
    <location>
        <begin position="1"/>
        <end position="22"/>
    </location>
</feature>
<dbReference type="PROSITE" id="PS50089">
    <property type="entry name" value="ZF_RING_2"/>
    <property type="match status" value="1"/>
</dbReference>
<dbReference type="Gramene" id="PRQ48872">
    <property type="protein sequence ID" value="PRQ48872"/>
    <property type="gene ID" value="RchiOBHm_Chr2g0115561"/>
</dbReference>
<dbReference type="Pfam" id="PF13639">
    <property type="entry name" value="zf-RING_2"/>
    <property type="match status" value="1"/>
</dbReference>
<keyword evidence="4 6" id="KW-0863">Zinc-finger</keyword>
<evidence type="ECO:0000259" key="8">
    <source>
        <dbReference type="PROSITE" id="PS50089"/>
    </source>
</evidence>
<keyword evidence="3" id="KW-0479">Metal-binding</keyword>
<keyword evidence="10" id="KW-1185">Reference proteome</keyword>
<evidence type="ECO:0000256" key="5">
    <source>
        <dbReference type="ARBA" id="ARBA00022833"/>
    </source>
</evidence>
<evidence type="ECO:0000256" key="3">
    <source>
        <dbReference type="ARBA" id="ARBA00022723"/>
    </source>
</evidence>
<dbReference type="InterPro" id="IPR001841">
    <property type="entry name" value="Znf_RING"/>
</dbReference>
<evidence type="ECO:0000256" key="4">
    <source>
        <dbReference type="ARBA" id="ARBA00022771"/>
    </source>
</evidence>
<dbReference type="GO" id="GO:0061630">
    <property type="term" value="F:ubiquitin protein ligase activity"/>
    <property type="evidence" value="ECO:0007669"/>
    <property type="project" value="UniProtKB-EC"/>
</dbReference>
<dbReference type="Proteomes" id="UP000238479">
    <property type="component" value="Chromosome 2"/>
</dbReference>
<dbReference type="SMART" id="SM00184">
    <property type="entry name" value="RING"/>
    <property type="match status" value="1"/>
</dbReference>
<dbReference type="PANTHER" id="PTHR15710:SF243">
    <property type="entry name" value="E3 UBIQUITIN-PROTEIN LIGASE PRAJA-2 ISOFORM X1"/>
    <property type="match status" value="1"/>
</dbReference>
<keyword evidence="9" id="KW-0012">Acyltransferase</keyword>
<dbReference type="GO" id="GO:0005737">
    <property type="term" value="C:cytoplasm"/>
    <property type="evidence" value="ECO:0007669"/>
    <property type="project" value="TreeGrafter"/>
</dbReference>
<keyword evidence="9" id="KW-0808">Transferase</keyword>
<comment type="catalytic activity">
    <reaction evidence="1">
        <text>S-ubiquitinyl-[E2 ubiquitin-conjugating enzyme]-L-cysteine + [acceptor protein]-L-lysine = [E2 ubiquitin-conjugating enzyme]-L-cysteine + N(6)-ubiquitinyl-[acceptor protein]-L-lysine.</text>
        <dbReference type="EC" id="2.3.2.27"/>
    </reaction>
</comment>
<dbReference type="GO" id="GO:0008270">
    <property type="term" value="F:zinc ion binding"/>
    <property type="evidence" value="ECO:0007669"/>
    <property type="project" value="UniProtKB-KW"/>
</dbReference>
<name>A0A2P6RR12_ROSCH</name>
<dbReference type="GO" id="GO:0016567">
    <property type="term" value="P:protein ubiquitination"/>
    <property type="evidence" value="ECO:0007669"/>
    <property type="project" value="TreeGrafter"/>
</dbReference>
<evidence type="ECO:0000313" key="10">
    <source>
        <dbReference type="Proteomes" id="UP000238479"/>
    </source>
</evidence>
<dbReference type="EC" id="2.3.2.27" evidence="2"/>
<dbReference type="Gene3D" id="3.30.40.10">
    <property type="entry name" value="Zinc/RING finger domain, C3HC4 (zinc finger)"/>
    <property type="match status" value="1"/>
</dbReference>
<evidence type="ECO:0000256" key="1">
    <source>
        <dbReference type="ARBA" id="ARBA00000900"/>
    </source>
</evidence>
<protein>
    <recommendedName>
        <fullName evidence="2">RING-type E3 ubiquitin transferase</fullName>
        <ecNumber evidence="2">2.3.2.27</ecNumber>
    </recommendedName>
</protein>
<gene>
    <name evidence="9" type="ORF">RchiOBHm_Chr2g0115561</name>
</gene>
<dbReference type="InterPro" id="IPR013083">
    <property type="entry name" value="Znf_RING/FYVE/PHD"/>
</dbReference>
<keyword evidence="5" id="KW-0862">Zinc</keyword>
<dbReference type="CDD" id="cd16454">
    <property type="entry name" value="RING-H2_PA-TM-RING"/>
    <property type="match status" value="1"/>
</dbReference>
<comment type="caution">
    <text evidence="9">The sequence shown here is derived from an EMBL/GenBank/DDBJ whole genome shotgun (WGS) entry which is preliminary data.</text>
</comment>
<accession>A0A2P6RR12</accession>
<dbReference type="AlphaFoldDB" id="A0A2P6RR12"/>
<evidence type="ECO:0000256" key="6">
    <source>
        <dbReference type="PROSITE-ProRule" id="PRU00175"/>
    </source>
</evidence>
<dbReference type="GO" id="GO:0016874">
    <property type="term" value="F:ligase activity"/>
    <property type="evidence" value="ECO:0007669"/>
    <property type="project" value="UniProtKB-KW"/>
</dbReference>